<feature type="domain" description="AMP-binding enzyme C-terminal" evidence="4">
    <location>
        <begin position="437"/>
        <end position="512"/>
    </location>
</feature>
<sequence>MTTEEIARGYRSAGWWPDEALGTRYTRIARTLPSHLAVADDRGTELSHQQLLAASRRMMARLAGAGVTSGDLVLSVMPNRVEWQVVFLALLQIGARPMTIPTTTDTATMTYLCDLTQARAIITSPRLGNTALGEMAVEAASKADRATAVLVVDDVNEVVVAVPAGWEPSESSVPLFDHVMTTSSTTGMPKAVMHTSNTLAALNVTFADRFALTAETPIFMGSPLGHSVGSIHGARLALYLGAPLILQERWDPDLALQLSARYRCEFTCAATPFLKDLIDAAPPTGQSKLHTMRTFLCGGAAVPPMLIDQADEHFPNTFVSVLWGMTEGGVTTCTPTSSREQRRNTAGCGMPGLELSIVGAERCHLPIGDEGELVMRGPGVLTGYLGQHQLYEECLTSDGFFRTGDLARLDAAGYVHLTGRLKDLIIRGGVNISPVPIEDVLSGHPGVRRVAVIGQPDDRLGERLCAVVVPAESYELTFESLVDWASAHGLTRRYWPESLKLVTEMPQTAAGKIRKNQLRDEIFGRTQ</sequence>
<dbReference type="EMBL" id="CAFBMT010000025">
    <property type="protein sequence ID" value="CAB4952616.1"/>
    <property type="molecule type" value="Genomic_DNA"/>
</dbReference>
<comment type="similarity">
    <text evidence="1">Belongs to the ATP-dependent AMP-binding enzyme family.</text>
</comment>
<dbReference type="Pfam" id="PF13193">
    <property type="entry name" value="AMP-binding_C"/>
    <property type="match status" value="1"/>
</dbReference>
<dbReference type="EMBL" id="CAEZYF010000028">
    <property type="protein sequence ID" value="CAB4743089.1"/>
    <property type="molecule type" value="Genomic_DNA"/>
</dbReference>
<evidence type="ECO:0000259" key="3">
    <source>
        <dbReference type="Pfam" id="PF00501"/>
    </source>
</evidence>
<keyword evidence="2" id="KW-0436">Ligase</keyword>
<dbReference type="Gene3D" id="3.30.300.30">
    <property type="match status" value="1"/>
</dbReference>
<evidence type="ECO:0000256" key="1">
    <source>
        <dbReference type="ARBA" id="ARBA00006432"/>
    </source>
</evidence>
<evidence type="ECO:0000313" key="8">
    <source>
        <dbReference type="EMBL" id="CAB4952616.1"/>
    </source>
</evidence>
<dbReference type="Gene3D" id="3.40.50.12780">
    <property type="entry name" value="N-terminal domain of ligase-like"/>
    <property type="match status" value="1"/>
</dbReference>
<name>A0A6J7M7Q7_9ZZZZ</name>
<dbReference type="AlphaFoldDB" id="A0A6J7M7Q7"/>
<evidence type="ECO:0000313" key="7">
    <source>
        <dbReference type="EMBL" id="CAB4846250.1"/>
    </source>
</evidence>
<dbReference type="PANTHER" id="PTHR43201">
    <property type="entry name" value="ACYL-COA SYNTHETASE"/>
    <property type="match status" value="1"/>
</dbReference>
<dbReference type="GO" id="GO:0031956">
    <property type="term" value="F:medium-chain fatty acid-CoA ligase activity"/>
    <property type="evidence" value="ECO:0007669"/>
    <property type="project" value="TreeGrafter"/>
</dbReference>
<evidence type="ECO:0000256" key="2">
    <source>
        <dbReference type="ARBA" id="ARBA00022598"/>
    </source>
</evidence>
<evidence type="ECO:0000313" key="9">
    <source>
        <dbReference type="EMBL" id="CAB4974573.1"/>
    </source>
</evidence>
<evidence type="ECO:0000313" key="6">
    <source>
        <dbReference type="EMBL" id="CAB4743089.1"/>
    </source>
</evidence>
<dbReference type="EMBL" id="CAFBOL010000006">
    <property type="protein sequence ID" value="CAB4974573.1"/>
    <property type="molecule type" value="Genomic_DNA"/>
</dbReference>
<dbReference type="InterPro" id="IPR045851">
    <property type="entry name" value="AMP-bd_C_sf"/>
</dbReference>
<evidence type="ECO:0000313" key="5">
    <source>
        <dbReference type="EMBL" id="CAB4365412.1"/>
    </source>
</evidence>
<gene>
    <name evidence="6" type="ORF">UFOPK2656_03041</name>
    <name evidence="7" type="ORF">UFOPK3267_00168</name>
    <name evidence="8" type="ORF">UFOPK3651_02958</name>
    <name evidence="9" type="ORF">UFOPK3931_00408</name>
    <name evidence="5" type="ORF">UFOPK4189_03157</name>
</gene>
<dbReference type="InterPro" id="IPR025110">
    <property type="entry name" value="AMP-bd_C"/>
</dbReference>
<dbReference type="SUPFAM" id="SSF56801">
    <property type="entry name" value="Acetyl-CoA synthetase-like"/>
    <property type="match status" value="1"/>
</dbReference>
<accession>A0A6J7M7Q7</accession>
<feature type="domain" description="AMP-dependent synthetase/ligase" evidence="3">
    <location>
        <begin position="28"/>
        <end position="385"/>
    </location>
</feature>
<dbReference type="PANTHER" id="PTHR43201:SF5">
    <property type="entry name" value="MEDIUM-CHAIN ACYL-COA LIGASE ACSF2, MITOCHONDRIAL"/>
    <property type="match status" value="1"/>
</dbReference>
<dbReference type="EMBL" id="CAESGF010000031">
    <property type="protein sequence ID" value="CAB4365412.1"/>
    <property type="molecule type" value="Genomic_DNA"/>
</dbReference>
<dbReference type="InterPro" id="IPR000873">
    <property type="entry name" value="AMP-dep_synth/lig_dom"/>
</dbReference>
<dbReference type="EMBL" id="CAFBIY010000005">
    <property type="protein sequence ID" value="CAB4846250.1"/>
    <property type="molecule type" value="Genomic_DNA"/>
</dbReference>
<reference evidence="9" key="1">
    <citation type="submission" date="2020-05" db="EMBL/GenBank/DDBJ databases">
        <authorList>
            <person name="Chiriac C."/>
            <person name="Salcher M."/>
            <person name="Ghai R."/>
            <person name="Kavagutti S V."/>
        </authorList>
    </citation>
    <scope>NUCLEOTIDE SEQUENCE</scope>
</reference>
<dbReference type="GO" id="GO:0006631">
    <property type="term" value="P:fatty acid metabolic process"/>
    <property type="evidence" value="ECO:0007669"/>
    <property type="project" value="TreeGrafter"/>
</dbReference>
<dbReference type="InterPro" id="IPR042099">
    <property type="entry name" value="ANL_N_sf"/>
</dbReference>
<dbReference type="Pfam" id="PF00501">
    <property type="entry name" value="AMP-binding"/>
    <property type="match status" value="1"/>
</dbReference>
<organism evidence="9">
    <name type="scientific">freshwater metagenome</name>
    <dbReference type="NCBI Taxonomy" id="449393"/>
    <lineage>
        <taxon>unclassified sequences</taxon>
        <taxon>metagenomes</taxon>
        <taxon>ecological metagenomes</taxon>
    </lineage>
</organism>
<protein>
    <submittedName>
        <fullName evidence="9">Unannotated protein</fullName>
    </submittedName>
</protein>
<proteinExistence type="inferred from homology"/>
<evidence type="ECO:0000259" key="4">
    <source>
        <dbReference type="Pfam" id="PF13193"/>
    </source>
</evidence>